<proteinExistence type="predicted"/>
<reference evidence="2" key="1">
    <citation type="submission" date="2020-10" db="EMBL/GenBank/DDBJ databases">
        <title>Taxonomic study of unclassified bacteria belonging to the class Ktedonobacteria.</title>
        <authorList>
            <person name="Yabe S."/>
            <person name="Wang C.M."/>
            <person name="Zheng Y."/>
            <person name="Sakai Y."/>
            <person name="Cavaletti L."/>
            <person name="Monciardini P."/>
            <person name="Donadio S."/>
        </authorList>
    </citation>
    <scope>NUCLEOTIDE SEQUENCE</scope>
    <source>
        <strain evidence="2">ID150040</strain>
    </source>
</reference>
<feature type="transmembrane region" description="Helical" evidence="1">
    <location>
        <begin position="66"/>
        <end position="94"/>
    </location>
</feature>
<dbReference type="InterPro" id="IPR046492">
    <property type="entry name" value="DUF6585"/>
</dbReference>
<keyword evidence="3" id="KW-1185">Reference proteome</keyword>
<gene>
    <name evidence="2" type="ORF">KSF_027900</name>
</gene>
<keyword evidence="1" id="KW-0472">Membrane</keyword>
<evidence type="ECO:0000313" key="3">
    <source>
        <dbReference type="Proteomes" id="UP000597444"/>
    </source>
</evidence>
<keyword evidence="1" id="KW-1133">Transmembrane helix</keyword>
<dbReference type="AlphaFoldDB" id="A0A8J3IK34"/>
<feature type="transmembrane region" description="Helical" evidence="1">
    <location>
        <begin position="38"/>
        <end position="60"/>
    </location>
</feature>
<name>A0A8J3IK34_9CHLR</name>
<dbReference type="Pfam" id="PF20226">
    <property type="entry name" value="DUF6585"/>
    <property type="match status" value="1"/>
</dbReference>
<dbReference type="EMBL" id="BNJK01000001">
    <property type="protein sequence ID" value="GHO92742.1"/>
    <property type="molecule type" value="Genomic_DNA"/>
</dbReference>
<evidence type="ECO:0000256" key="1">
    <source>
        <dbReference type="SAM" id="Phobius"/>
    </source>
</evidence>
<keyword evidence="1" id="KW-0812">Transmembrane</keyword>
<organism evidence="2 3">
    <name type="scientific">Reticulibacter mediterranei</name>
    <dbReference type="NCBI Taxonomy" id="2778369"/>
    <lineage>
        <taxon>Bacteria</taxon>
        <taxon>Bacillati</taxon>
        <taxon>Chloroflexota</taxon>
        <taxon>Ktedonobacteria</taxon>
        <taxon>Ktedonobacterales</taxon>
        <taxon>Reticulibacteraceae</taxon>
        <taxon>Reticulibacter</taxon>
    </lineage>
</organism>
<dbReference type="Proteomes" id="UP000597444">
    <property type="component" value="Unassembled WGS sequence"/>
</dbReference>
<evidence type="ECO:0000313" key="2">
    <source>
        <dbReference type="EMBL" id="GHO92742.1"/>
    </source>
</evidence>
<protein>
    <submittedName>
        <fullName evidence="2">Uncharacterized protein</fullName>
    </submittedName>
</protein>
<sequence>MRQDPTLKHQLPREAFQVARAYNLGQPLKIYRPPLRNVLVLLILGPGIVIYSIFLCIQGVSTNPYWWGSLNTICGLPLICLTGVFLALFGLAILGQRRLGTNERFNKRAYEYTKGFAMLKGRGEGYVTDVTRWDQVEEVYHGIECSGEQQDCHHTFWVIRKDGTKQDISYPKLWKRIEEEYTQRHLQRALESYHAGRPVIFGKLSVSVHTVDLTITPSDQKTLAWNDIARVHVKDDALVIKGREEAGSAQLSVPVSQIPNTCLLERLLHEVSGGCIECTGLHLK</sequence>
<accession>A0A8J3IK34</accession>
<dbReference type="RefSeq" id="WP_220203561.1">
    <property type="nucleotide sequence ID" value="NZ_BNJK01000001.1"/>
</dbReference>
<comment type="caution">
    <text evidence="2">The sequence shown here is derived from an EMBL/GenBank/DDBJ whole genome shotgun (WGS) entry which is preliminary data.</text>
</comment>